<accession>A0ABY7FZQ4</accession>
<evidence type="ECO:0000313" key="1">
    <source>
        <dbReference type="EMBL" id="WAR26378.1"/>
    </source>
</evidence>
<gene>
    <name evidence="1" type="ORF">MAR_012082</name>
</gene>
<protein>
    <submittedName>
        <fullName evidence="1">Uncharacterized protein</fullName>
    </submittedName>
</protein>
<feature type="non-terminal residue" evidence="1">
    <location>
        <position position="1"/>
    </location>
</feature>
<dbReference type="Proteomes" id="UP001164746">
    <property type="component" value="Chromosome 14"/>
</dbReference>
<proteinExistence type="predicted"/>
<sequence length="102" mass="11342">MFCRSNHKNITTVLPPPDISPLQKVLSVCYSREKNAAFLLVNNREIWVYTTRVVIQPPSQTLAAHRATENGNGNESVTNCCSLCILNSTAMMWTDEGLCCPI</sequence>
<keyword evidence="2" id="KW-1185">Reference proteome</keyword>
<reference evidence="1" key="1">
    <citation type="submission" date="2022-11" db="EMBL/GenBank/DDBJ databases">
        <title>Centuries of genome instability and evolution in soft-shell clam transmissible cancer (bioRxiv).</title>
        <authorList>
            <person name="Hart S.F.M."/>
            <person name="Yonemitsu M.A."/>
            <person name="Giersch R.M."/>
            <person name="Beal B.F."/>
            <person name="Arriagada G."/>
            <person name="Davis B.W."/>
            <person name="Ostrander E.A."/>
            <person name="Goff S.P."/>
            <person name="Metzger M.J."/>
        </authorList>
    </citation>
    <scope>NUCLEOTIDE SEQUENCE</scope>
    <source>
        <strain evidence="1">MELC-2E11</strain>
        <tissue evidence="1">Siphon/mantle</tissue>
    </source>
</reference>
<dbReference type="EMBL" id="CP111025">
    <property type="protein sequence ID" value="WAR26378.1"/>
    <property type="molecule type" value="Genomic_DNA"/>
</dbReference>
<organism evidence="1 2">
    <name type="scientific">Mya arenaria</name>
    <name type="common">Soft-shell clam</name>
    <dbReference type="NCBI Taxonomy" id="6604"/>
    <lineage>
        <taxon>Eukaryota</taxon>
        <taxon>Metazoa</taxon>
        <taxon>Spiralia</taxon>
        <taxon>Lophotrochozoa</taxon>
        <taxon>Mollusca</taxon>
        <taxon>Bivalvia</taxon>
        <taxon>Autobranchia</taxon>
        <taxon>Heteroconchia</taxon>
        <taxon>Euheterodonta</taxon>
        <taxon>Imparidentia</taxon>
        <taxon>Neoheterodontei</taxon>
        <taxon>Myida</taxon>
        <taxon>Myoidea</taxon>
        <taxon>Myidae</taxon>
        <taxon>Mya</taxon>
    </lineage>
</organism>
<name>A0ABY7FZQ4_MYAAR</name>
<evidence type="ECO:0000313" key="2">
    <source>
        <dbReference type="Proteomes" id="UP001164746"/>
    </source>
</evidence>